<reference evidence="2 3" key="1">
    <citation type="journal article" date="2016" name="Int. J. Syst. Evol. Microbiol.">
        <title>Acidipila dinghuensis sp. nov., an acidobacterium isolated from forest soil.</title>
        <authorList>
            <person name="Jiang Y.W."/>
            <person name="Wang J."/>
            <person name="Chen M.H."/>
            <person name="Lv Y.Y."/>
            <person name="Qiu L.H."/>
        </authorList>
    </citation>
    <scope>NUCLEOTIDE SEQUENCE [LARGE SCALE GENOMIC DNA]</scope>
    <source>
        <strain evidence="2 3">DHOF10</strain>
    </source>
</reference>
<dbReference type="PANTHER" id="PTHR30336">
    <property type="entry name" value="INNER MEMBRANE PROTEIN, PROBABLE PERMEASE"/>
    <property type="match status" value="1"/>
</dbReference>
<name>A0A4Q1SDR0_9BACT</name>
<accession>A0A4Q1SDR0</accession>
<comment type="caution">
    <text evidence="2">The sequence shown here is derived from an EMBL/GenBank/DDBJ whole genome shotgun (WGS) entry which is preliminary data.</text>
</comment>
<evidence type="ECO:0000313" key="2">
    <source>
        <dbReference type="EMBL" id="RXS95376.1"/>
    </source>
</evidence>
<dbReference type="GO" id="GO:0005886">
    <property type="term" value="C:plasma membrane"/>
    <property type="evidence" value="ECO:0007669"/>
    <property type="project" value="TreeGrafter"/>
</dbReference>
<dbReference type="OrthoDB" id="9782395at2"/>
<evidence type="ECO:0000259" key="1">
    <source>
        <dbReference type="Pfam" id="PF02698"/>
    </source>
</evidence>
<evidence type="ECO:0000313" key="3">
    <source>
        <dbReference type="Proteomes" id="UP000290253"/>
    </source>
</evidence>
<organism evidence="2 3">
    <name type="scientific">Silvibacterium dinghuense</name>
    <dbReference type="NCBI Taxonomy" id="1560006"/>
    <lineage>
        <taxon>Bacteria</taxon>
        <taxon>Pseudomonadati</taxon>
        <taxon>Acidobacteriota</taxon>
        <taxon>Terriglobia</taxon>
        <taxon>Terriglobales</taxon>
        <taxon>Acidobacteriaceae</taxon>
        <taxon>Silvibacterium</taxon>
    </lineage>
</organism>
<feature type="domain" description="DUF218" evidence="1">
    <location>
        <begin position="63"/>
        <end position="188"/>
    </location>
</feature>
<dbReference type="AlphaFoldDB" id="A0A4Q1SDR0"/>
<sequence>MIVPASNLRHLHSPAGSTRRGRSRGKMIALLLLLLFVAALGWTAWVYSQVLNYAHRDEARPADAIAVFGAAEYDGRPSPVLKARLDHALALYQEKLAPIIVTLGGGDPADLHSEGGVGHDYLLGHGVPERAIIAETESRNTEQSTRRLAVIARANQLHTIVVVSDGTHLFRTHALCESLGLTVFTSPRSMGKGLSRQEEAERIGHEVLSYTAWRLRRMIGFDRTPPGAP</sequence>
<keyword evidence="3" id="KW-1185">Reference proteome</keyword>
<dbReference type="InterPro" id="IPR051599">
    <property type="entry name" value="Cell_Envelope_Assoc"/>
</dbReference>
<proteinExistence type="predicted"/>
<dbReference type="Proteomes" id="UP000290253">
    <property type="component" value="Unassembled WGS sequence"/>
</dbReference>
<dbReference type="PANTHER" id="PTHR30336:SF20">
    <property type="entry name" value="DUF218 DOMAIN-CONTAINING PROTEIN"/>
    <property type="match status" value="1"/>
</dbReference>
<protein>
    <submittedName>
        <fullName evidence="2">YdcF family protein</fullName>
    </submittedName>
</protein>
<dbReference type="Gene3D" id="3.40.50.620">
    <property type="entry name" value="HUPs"/>
    <property type="match status" value="1"/>
</dbReference>
<dbReference type="InterPro" id="IPR014729">
    <property type="entry name" value="Rossmann-like_a/b/a_fold"/>
</dbReference>
<dbReference type="EMBL" id="SDMK01000002">
    <property type="protein sequence ID" value="RXS95376.1"/>
    <property type="molecule type" value="Genomic_DNA"/>
</dbReference>
<gene>
    <name evidence="2" type="ORF">ESZ00_12405</name>
</gene>
<dbReference type="CDD" id="cd06259">
    <property type="entry name" value="YdcF-like"/>
    <property type="match status" value="1"/>
</dbReference>
<dbReference type="Pfam" id="PF02698">
    <property type="entry name" value="DUF218"/>
    <property type="match status" value="1"/>
</dbReference>
<dbReference type="InterPro" id="IPR003848">
    <property type="entry name" value="DUF218"/>
</dbReference>